<dbReference type="EMBL" id="GL732642">
    <property type="protein sequence ID" value="EFX69100.1"/>
    <property type="molecule type" value="Genomic_DNA"/>
</dbReference>
<sequence>MSWVVSESGPWFAQPLQHPEFPKVAAKAVAVPKADVALKAPAVPKAWKKVVLADGLISKLSEVISESNSREEKDKSYNKFGGWQLKIWVYEDSESQRFREILEILRDSTRCLRDSESSFPQNSARGATCPWPSFCTEVCTTVCYVVGVAPFCHALYSLYTCRSYYL</sequence>
<dbReference type="Proteomes" id="UP000000305">
    <property type="component" value="Unassembled WGS sequence"/>
</dbReference>
<name>E9HGK5_DAPPU</name>
<protein>
    <submittedName>
        <fullName evidence="1">Uncharacterized protein</fullName>
    </submittedName>
</protein>
<gene>
    <name evidence="1" type="ORF">DAPPUDRAFT_113947</name>
</gene>
<dbReference type="KEGG" id="dpx:DAPPUDRAFT_113947"/>
<dbReference type="HOGENOM" id="CLU_1604378_0_0_1"/>
<reference evidence="1 2" key="1">
    <citation type="journal article" date="2011" name="Science">
        <title>The ecoresponsive genome of Daphnia pulex.</title>
        <authorList>
            <person name="Colbourne J.K."/>
            <person name="Pfrender M.E."/>
            <person name="Gilbert D."/>
            <person name="Thomas W.K."/>
            <person name="Tucker A."/>
            <person name="Oakley T.H."/>
            <person name="Tokishita S."/>
            <person name="Aerts A."/>
            <person name="Arnold G.J."/>
            <person name="Basu M.K."/>
            <person name="Bauer D.J."/>
            <person name="Caceres C.E."/>
            <person name="Carmel L."/>
            <person name="Casola C."/>
            <person name="Choi J.H."/>
            <person name="Detter J.C."/>
            <person name="Dong Q."/>
            <person name="Dusheyko S."/>
            <person name="Eads B.D."/>
            <person name="Frohlich T."/>
            <person name="Geiler-Samerotte K.A."/>
            <person name="Gerlach D."/>
            <person name="Hatcher P."/>
            <person name="Jogdeo S."/>
            <person name="Krijgsveld J."/>
            <person name="Kriventseva E.V."/>
            <person name="Kultz D."/>
            <person name="Laforsch C."/>
            <person name="Lindquist E."/>
            <person name="Lopez J."/>
            <person name="Manak J.R."/>
            <person name="Muller J."/>
            <person name="Pangilinan J."/>
            <person name="Patwardhan R.P."/>
            <person name="Pitluck S."/>
            <person name="Pritham E.J."/>
            <person name="Rechtsteiner A."/>
            <person name="Rho M."/>
            <person name="Rogozin I.B."/>
            <person name="Sakarya O."/>
            <person name="Salamov A."/>
            <person name="Schaack S."/>
            <person name="Shapiro H."/>
            <person name="Shiga Y."/>
            <person name="Skalitzky C."/>
            <person name="Smith Z."/>
            <person name="Souvorov A."/>
            <person name="Sung W."/>
            <person name="Tang Z."/>
            <person name="Tsuchiya D."/>
            <person name="Tu H."/>
            <person name="Vos H."/>
            <person name="Wang M."/>
            <person name="Wolf Y.I."/>
            <person name="Yamagata H."/>
            <person name="Yamada T."/>
            <person name="Ye Y."/>
            <person name="Shaw J.R."/>
            <person name="Andrews J."/>
            <person name="Crease T.J."/>
            <person name="Tang H."/>
            <person name="Lucas S.M."/>
            <person name="Robertson H.M."/>
            <person name="Bork P."/>
            <person name="Koonin E.V."/>
            <person name="Zdobnov E.M."/>
            <person name="Grigoriev I.V."/>
            <person name="Lynch M."/>
            <person name="Boore J.L."/>
        </authorList>
    </citation>
    <scope>NUCLEOTIDE SEQUENCE [LARGE SCALE GENOMIC DNA]</scope>
</reference>
<dbReference type="AlphaFoldDB" id="E9HGK5"/>
<organism evidence="1 2">
    <name type="scientific">Daphnia pulex</name>
    <name type="common">Water flea</name>
    <dbReference type="NCBI Taxonomy" id="6669"/>
    <lineage>
        <taxon>Eukaryota</taxon>
        <taxon>Metazoa</taxon>
        <taxon>Ecdysozoa</taxon>
        <taxon>Arthropoda</taxon>
        <taxon>Crustacea</taxon>
        <taxon>Branchiopoda</taxon>
        <taxon>Diplostraca</taxon>
        <taxon>Cladocera</taxon>
        <taxon>Anomopoda</taxon>
        <taxon>Daphniidae</taxon>
        <taxon>Daphnia</taxon>
    </lineage>
</organism>
<keyword evidence="2" id="KW-1185">Reference proteome</keyword>
<accession>E9HGK5</accession>
<evidence type="ECO:0000313" key="2">
    <source>
        <dbReference type="Proteomes" id="UP000000305"/>
    </source>
</evidence>
<proteinExistence type="predicted"/>
<dbReference type="InParanoid" id="E9HGK5"/>
<evidence type="ECO:0000313" key="1">
    <source>
        <dbReference type="EMBL" id="EFX69100.1"/>
    </source>
</evidence>